<evidence type="ECO:0000256" key="1">
    <source>
        <dbReference type="SAM" id="Coils"/>
    </source>
</evidence>
<name>A0A5C5VSB9_9PLAN</name>
<keyword evidence="4" id="KW-1185">Reference proteome</keyword>
<comment type="caution">
    <text evidence="3">The sequence shown here is derived from an EMBL/GenBank/DDBJ whole genome shotgun (WGS) entry which is preliminary data.</text>
</comment>
<proteinExistence type="predicted"/>
<organism evidence="3 4">
    <name type="scientific">Thalassoglobus neptunius</name>
    <dbReference type="NCBI Taxonomy" id="1938619"/>
    <lineage>
        <taxon>Bacteria</taxon>
        <taxon>Pseudomonadati</taxon>
        <taxon>Planctomycetota</taxon>
        <taxon>Planctomycetia</taxon>
        <taxon>Planctomycetales</taxon>
        <taxon>Planctomycetaceae</taxon>
        <taxon>Thalassoglobus</taxon>
    </lineage>
</organism>
<sequence>MRKLTTPPTSLTSSSSELRKALKSINERLKRYHSQSGSIPVRGEKIGTSGPNTKKGLRRGKLNLAKHVKPISPKDATEQILKIQHHALSAIAERDWQTDLALNKTVANEMKQIHQFLGKLQEATTVVQIFDVPLPEGETNGYLQVVSECQQELYKLGSVVREVNLKLIRDNKEAIRRAIRHVSHQPNVTKLTGRAGSETIDRVNKEVQQEAIREKLQSLGEVEQRSIRETTESIEEFGSELATLREEAQQIRSKAGKLAECVEELEAPQAFQEVVDELSREFRELQFGMDDIVGNDVAQEVLGLSSESVKKLAMDGRIGKKVSGRYVFSLTELNEFSQIERPSGIHKKNHGKT</sequence>
<feature type="region of interest" description="Disordered" evidence="2">
    <location>
        <begin position="33"/>
        <end position="57"/>
    </location>
</feature>
<evidence type="ECO:0000256" key="2">
    <source>
        <dbReference type="SAM" id="MobiDB-lite"/>
    </source>
</evidence>
<feature type="coiled-coil region" evidence="1">
    <location>
        <begin position="227"/>
        <end position="254"/>
    </location>
</feature>
<keyword evidence="1" id="KW-0175">Coiled coil</keyword>
<reference evidence="3 4" key="1">
    <citation type="submission" date="2019-02" db="EMBL/GenBank/DDBJ databases">
        <title>Deep-cultivation of Planctomycetes and their phenomic and genomic characterization uncovers novel biology.</title>
        <authorList>
            <person name="Wiegand S."/>
            <person name="Jogler M."/>
            <person name="Boedeker C."/>
            <person name="Pinto D."/>
            <person name="Vollmers J."/>
            <person name="Rivas-Marin E."/>
            <person name="Kohn T."/>
            <person name="Peeters S.H."/>
            <person name="Heuer A."/>
            <person name="Rast P."/>
            <person name="Oberbeckmann S."/>
            <person name="Bunk B."/>
            <person name="Jeske O."/>
            <person name="Meyerdierks A."/>
            <person name="Storesund J.E."/>
            <person name="Kallscheuer N."/>
            <person name="Luecker S."/>
            <person name="Lage O.M."/>
            <person name="Pohl T."/>
            <person name="Merkel B.J."/>
            <person name="Hornburger P."/>
            <person name="Mueller R.-W."/>
            <person name="Bruemmer F."/>
            <person name="Labrenz M."/>
            <person name="Spormann A.M."/>
            <person name="Op Den Camp H."/>
            <person name="Overmann J."/>
            <person name="Amann R."/>
            <person name="Jetten M.S.M."/>
            <person name="Mascher T."/>
            <person name="Medema M.H."/>
            <person name="Devos D.P."/>
            <person name="Kaster A.-K."/>
            <person name="Ovreas L."/>
            <person name="Rohde M."/>
            <person name="Galperin M.Y."/>
            <person name="Jogler C."/>
        </authorList>
    </citation>
    <scope>NUCLEOTIDE SEQUENCE [LARGE SCALE GENOMIC DNA]</scope>
    <source>
        <strain evidence="3 4">KOR42</strain>
    </source>
</reference>
<dbReference type="EMBL" id="SIHI01000043">
    <property type="protein sequence ID" value="TWT41508.1"/>
    <property type="molecule type" value="Genomic_DNA"/>
</dbReference>
<accession>A0A5C5VSB9</accession>
<evidence type="ECO:0000313" key="3">
    <source>
        <dbReference type="EMBL" id="TWT41508.1"/>
    </source>
</evidence>
<gene>
    <name evidence="3" type="ORF">KOR42_47790</name>
</gene>
<dbReference type="Proteomes" id="UP000317243">
    <property type="component" value="Unassembled WGS sequence"/>
</dbReference>
<evidence type="ECO:0000313" key="4">
    <source>
        <dbReference type="Proteomes" id="UP000317243"/>
    </source>
</evidence>
<protein>
    <submittedName>
        <fullName evidence="3">Uncharacterized protein</fullName>
    </submittedName>
</protein>
<dbReference type="AlphaFoldDB" id="A0A5C5VSB9"/>